<dbReference type="InterPro" id="IPR005702">
    <property type="entry name" value="Wzc-like_C"/>
</dbReference>
<evidence type="ECO:0000256" key="7">
    <source>
        <dbReference type="ARBA" id="ARBA00022679"/>
    </source>
</evidence>
<dbReference type="CDD" id="cd05387">
    <property type="entry name" value="BY-kinase"/>
    <property type="match status" value="1"/>
</dbReference>
<evidence type="ECO:0000256" key="3">
    <source>
        <dbReference type="ARBA" id="ARBA00008883"/>
    </source>
</evidence>
<comment type="catalytic activity">
    <reaction evidence="15">
        <text>L-tyrosyl-[protein] + ATP = O-phospho-L-tyrosyl-[protein] + ADP + H(+)</text>
        <dbReference type="Rhea" id="RHEA:10596"/>
        <dbReference type="Rhea" id="RHEA-COMP:10136"/>
        <dbReference type="Rhea" id="RHEA-COMP:20101"/>
        <dbReference type="ChEBI" id="CHEBI:15378"/>
        <dbReference type="ChEBI" id="CHEBI:30616"/>
        <dbReference type="ChEBI" id="CHEBI:46858"/>
        <dbReference type="ChEBI" id="CHEBI:61978"/>
        <dbReference type="ChEBI" id="CHEBI:456216"/>
        <dbReference type="EC" id="2.7.10.2"/>
    </reaction>
</comment>
<feature type="transmembrane region" description="Helical" evidence="17">
    <location>
        <begin position="451"/>
        <end position="471"/>
    </location>
</feature>
<dbReference type="Gene3D" id="3.40.50.300">
    <property type="entry name" value="P-loop containing nucleotide triphosphate hydrolases"/>
    <property type="match status" value="1"/>
</dbReference>
<dbReference type="STRING" id="1396826.PHA8399_01207"/>
<evidence type="ECO:0000256" key="13">
    <source>
        <dbReference type="ARBA" id="ARBA00023136"/>
    </source>
</evidence>
<dbReference type="Proteomes" id="UP000051326">
    <property type="component" value="Unassembled WGS sequence"/>
</dbReference>
<dbReference type="GO" id="GO:0004715">
    <property type="term" value="F:non-membrane spanning protein tyrosine kinase activity"/>
    <property type="evidence" value="ECO:0007669"/>
    <property type="project" value="UniProtKB-EC"/>
</dbReference>
<comment type="similarity">
    <text evidence="2">Belongs to the CpsD/CapB family.</text>
</comment>
<dbReference type="NCBIfam" id="TIGR01007">
    <property type="entry name" value="eps_fam"/>
    <property type="match status" value="1"/>
</dbReference>
<keyword evidence="10 21" id="KW-0418">Kinase</keyword>
<comment type="subcellular location">
    <subcellularLocation>
        <location evidence="1">Cell inner membrane</location>
        <topology evidence="1">Multi-pass membrane protein</topology>
    </subcellularLocation>
</comment>
<evidence type="ECO:0000313" key="21">
    <source>
        <dbReference type="EMBL" id="CUH99091.1"/>
    </source>
</evidence>
<reference evidence="21 22" key="1">
    <citation type="submission" date="2015-09" db="EMBL/GenBank/DDBJ databases">
        <authorList>
            <consortium name="Swine Surveillance"/>
        </authorList>
    </citation>
    <scope>NUCLEOTIDE SEQUENCE [LARGE SCALE GENOMIC DNA]</scope>
    <source>
        <strain evidence="21 22">CECT 8399</strain>
    </source>
</reference>
<dbReference type="InterPro" id="IPR025669">
    <property type="entry name" value="AAA_dom"/>
</dbReference>
<dbReference type="InterPro" id="IPR027417">
    <property type="entry name" value="P-loop_NTPase"/>
</dbReference>
<evidence type="ECO:0000256" key="1">
    <source>
        <dbReference type="ARBA" id="ARBA00004429"/>
    </source>
</evidence>
<comment type="similarity">
    <text evidence="3">Belongs to the etk/wzc family.</text>
</comment>
<feature type="coiled-coil region" evidence="16">
    <location>
        <begin position="257"/>
        <end position="313"/>
    </location>
</feature>
<keyword evidence="11" id="KW-0067">ATP-binding</keyword>
<evidence type="ECO:0000259" key="20">
    <source>
        <dbReference type="Pfam" id="PF13807"/>
    </source>
</evidence>
<dbReference type="AlphaFoldDB" id="A0A0P1H7N9"/>
<organism evidence="21 22">
    <name type="scientific">Leisingera aquaemixtae</name>
    <dbReference type="NCBI Taxonomy" id="1396826"/>
    <lineage>
        <taxon>Bacteria</taxon>
        <taxon>Pseudomonadati</taxon>
        <taxon>Pseudomonadota</taxon>
        <taxon>Alphaproteobacteria</taxon>
        <taxon>Rhodobacterales</taxon>
        <taxon>Roseobacteraceae</taxon>
        <taxon>Leisingera</taxon>
    </lineage>
</organism>
<accession>A0A0P1H7N9</accession>
<dbReference type="Pfam" id="PF13614">
    <property type="entry name" value="AAA_31"/>
    <property type="match status" value="1"/>
</dbReference>
<proteinExistence type="inferred from homology"/>
<keyword evidence="5" id="KW-1003">Cell membrane</keyword>
<keyword evidence="7 21" id="KW-0808">Transferase</keyword>
<evidence type="ECO:0000256" key="10">
    <source>
        <dbReference type="ARBA" id="ARBA00022777"/>
    </source>
</evidence>
<keyword evidence="6" id="KW-0997">Cell inner membrane</keyword>
<evidence type="ECO:0000256" key="9">
    <source>
        <dbReference type="ARBA" id="ARBA00022741"/>
    </source>
</evidence>
<evidence type="ECO:0000256" key="14">
    <source>
        <dbReference type="ARBA" id="ARBA00023137"/>
    </source>
</evidence>
<feature type="domain" description="Tyrosine-protein kinase G-rich" evidence="20">
    <location>
        <begin position="397"/>
        <end position="471"/>
    </location>
</feature>
<feature type="domain" description="Polysaccharide chain length determinant N-terminal" evidence="18">
    <location>
        <begin position="46"/>
        <end position="137"/>
    </location>
</feature>
<evidence type="ECO:0000313" key="22">
    <source>
        <dbReference type="Proteomes" id="UP000051326"/>
    </source>
</evidence>
<keyword evidence="8 17" id="KW-0812">Transmembrane</keyword>
<dbReference type="PANTHER" id="PTHR32309">
    <property type="entry name" value="TYROSINE-PROTEIN KINASE"/>
    <property type="match status" value="1"/>
</dbReference>
<name>A0A0P1H7N9_9RHOB</name>
<dbReference type="SUPFAM" id="SSF52540">
    <property type="entry name" value="P-loop containing nucleoside triphosphate hydrolases"/>
    <property type="match status" value="1"/>
</dbReference>
<evidence type="ECO:0000256" key="4">
    <source>
        <dbReference type="ARBA" id="ARBA00011903"/>
    </source>
</evidence>
<evidence type="ECO:0000256" key="15">
    <source>
        <dbReference type="ARBA" id="ARBA00051245"/>
    </source>
</evidence>
<feature type="transmembrane region" description="Helical" evidence="17">
    <location>
        <begin position="60"/>
        <end position="82"/>
    </location>
</feature>
<dbReference type="Pfam" id="PF13807">
    <property type="entry name" value="GNVR"/>
    <property type="match status" value="1"/>
</dbReference>
<evidence type="ECO:0000256" key="5">
    <source>
        <dbReference type="ARBA" id="ARBA00022475"/>
    </source>
</evidence>
<dbReference type="GO" id="GO:0005886">
    <property type="term" value="C:plasma membrane"/>
    <property type="evidence" value="ECO:0007669"/>
    <property type="project" value="UniProtKB-SubCell"/>
</dbReference>
<protein>
    <recommendedName>
        <fullName evidence="4">non-specific protein-tyrosine kinase</fullName>
        <ecNumber evidence="4">2.7.10.2</ecNumber>
    </recommendedName>
</protein>
<dbReference type="InterPro" id="IPR003856">
    <property type="entry name" value="LPS_length_determ_N"/>
</dbReference>
<evidence type="ECO:0000256" key="2">
    <source>
        <dbReference type="ARBA" id="ARBA00007316"/>
    </source>
</evidence>
<gene>
    <name evidence="21" type="primary">wzc</name>
    <name evidence="21" type="ORF">PHA8399_01207</name>
</gene>
<dbReference type="InterPro" id="IPR032807">
    <property type="entry name" value="GNVR"/>
</dbReference>
<dbReference type="InterPro" id="IPR050445">
    <property type="entry name" value="Bact_polysacc_biosynth/exp"/>
</dbReference>
<evidence type="ECO:0000256" key="8">
    <source>
        <dbReference type="ARBA" id="ARBA00022692"/>
    </source>
</evidence>
<evidence type="ECO:0000256" key="6">
    <source>
        <dbReference type="ARBA" id="ARBA00022519"/>
    </source>
</evidence>
<dbReference type="EC" id="2.7.10.2" evidence="4"/>
<dbReference type="GO" id="GO:0005524">
    <property type="term" value="F:ATP binding"/>
    <property type="evidence" value="ECO:0007669"/>
    <property type="project" value="UniProtKB-KW"/>
</dbReference>
<dbReference type="Pfam" id="PF02706">
    <property type="entry name" value="Wzz"/>
    <property type="match status" value="1"/>
</dbReference>
<evidence type="ECO:0000259" key="18">
    <source>
        <dbReference type="Pfam" id="PF02706"/>
    </source>
</evidence>
<dbReference type="PANTHER" id="PTHR32309:SF13">
    <property type="entry name" value="FERRIC ENTEROBACTIN TRANSPORT PROTEIN FEPE"/>
    <property type="match status" value="1"/>
</dbReference>
<sequence length="733" mass="80506">MRGMMRVCGAHHQYGTWVFMKQTPLSEASFPVQRPAPSETPDDDVIDLGALFATLWRGKWIMLLATMAAIFLGGIYAFVAAVPQYTSSAVVMLETKQESVVDLQSVVSGLSGDYAEVNSELEVLQSRGLMGKVADKLSLMDDPEFNGTLVEPSALGTLVWTVKSQIKSLLGLQKPAEEMPEELVEQLIRDSVVSTLLNKISVRNVPNTLVFEVTAETESARKSALIADTIVDLYILNQIEVKFDATEQATTWLTGRVAELKTELETAEAKANEFNAGTALVSPEALQAQEVQLKDLRERIALARAAEETAQVRYSELRAAETRERQAEISQDRQLQRLLAQADTAAGGAAFDTAFQRLLARAALDARRATQQLQTLVQSEAELSRQTARQSEDLITLQQLTREAEAVRLLYEYFLTRLKETSAQEGIQKADSRLLSRAVIPLRPSAPKKSLILAMSGILGLMAGAGIVLLMEARRRGIRSAQELERKTGYSVLGQIPVFPASGRRKVLEYLAEKPSSATAEAVRNLRTSLMLSNVDHPPQVVVLTSSLPGEGKTTNALALAQNFVGMGKKVLLVEGDIRRRTMTAQLSNVPPQGIVSVLAGDIAADQAIFQDPLLGCDILAGEKTSANAADLFASERFRDFLNEMRQLYDVILIDTPPVLIVSDARLIARNADAVLLTVKWDDTAEQDVAEALRLFHTDNQRLTGMILGQINTRRMKQYGYSYGEYGSKYYAN</sequence>
<evidence type="ECO:0000256" key="11">
    <source>
        <dbReference type="ARBA" id="ARBA00022840"/>
    </source>
</evidence>
<keyword evidence="16" id="KW-0175">Coiled coil</keyword>
<keyword evidence="14" id="KW-0829">Tyrosine-protein kinase</keyword>
<feature type="domain" description="AAA" evidence="19">
    <location>
        <begin position="549"/>
        <end position="694"/>
    </location>
</feature>
<keyword evidence="13 17" id="KW-0472">Membrane</keyword>
<evidence type="ECO:0000256" key="12">
    <source>
        <dbReference type="ARBA" id="ARBA00022989"/>
    </source>
</evidence>
<keyword evidence="12 17" id="KW-1133">Transmembrane helix</keyword>
<evidence type="ECO:0000256" key="17">
    <source>
        <dbReference type="SAM" id="Phobius"/>
    </source>
</evidence>
<evidence type="ECO:0000256" key="16">
    <source>
        <dbReference type="SAM" id="Coils"/>
    </source>
</evidence>
<dbReference type="EMBL" id="CYSR01000011">
    <property type="protein sequence ID" value="CUH99091.1"/>
    <property type="molecule type" value="Genomic_DNA"/>
</dbReference>
<evidence type="ECO:0000259" key="19">
    <source>
        <dbReference type="Pfam" id="PF13614"/>
    </source>
</evidence>
<keyword evidence="9" id="KW-0547">Nucleotide-binding</keyword>